<protein>
    <submittedName>
        <fullName evidence="10">Uncharacterized protein</fullName>
    </submittedName>
</protein>
<sequence>MKGHSISLLFYLYLSLLLYFSLLRDVKASDEAQNNGVYVVYMGAATSQNGFAARLSKEEANSIAQRLGVVSVFPDLLLKLHTTGSWDFLKYQTDLETGIWLESPSFTDKGMGPIPSWWKGTCMEGEDFTSSHCNRKVIGARYYNEVDDESDRMPRDRVGHGTHVASTAAGIPIPSASYYGLPRGTAKGGSPGSRIAVYRVCDTRSCPGSAILAAFDDANADGVDVLSVSLGTEASDEIGLWSSVIAIGSFHAVEKGITVVCSGGNDGPMPGTLANIAPWILTVAATTTDRDFVSDVVLVNSRVIKGGGIHFGNLQKDPIYPLIYGMDAKSSGEGFVTYDDDDSRNCKPPALEGNKIKGKDHYDDARAVASTYGTSPISIITEDDGTELLLYIHSSRNPVATILPTVTVTQYKPAPILAAFSSRGPAFELKQLLKARSSLILQHQELTFSRLGQETTRQRRSRTRTHRCFIPLSGTSMSCPHIAGIAAAVKSQYPTWSPSGIKSAIMTTGFQIRQAYEVSKTLLQKLILQQQLNRKDADSISLLTHDKRLSFPQASQTNNMKGPITTALESVATPYDYGAGEVTTTGPTGLNI</sequence>
<dbReference type="Gene3D" id="3.40.50.200">
    <property type="entry name" value="Peptidase S8/S53 domain"/>
    <property type="match status" value="2"/>
</dbReference>
<gene>
    <name evidence="10" type="ORF">RHSIM_Rhsim06G0018000</name>
</gene>
<dbReference type="GO" id="GO:0006508">
    <property type="term" value="P:proteolysis"/>
    <property type="evidence" value="ECO:0007669"/>
    <property type="project" value="UniProtKB-KW"/>
</dbReference>
<feature type="chain" id="PRO_5032339460" evidence="7">
    <location>
        <begin position="29"/>
        <end position="592"/>
    </location>
</feature>
<dbReference type="CDD" id="cd04852">
    <property type="entry name" value="Peptidases_S8_3"/>
    <property type="match status" value="1"/>
</dbReference>
<proteinExistence type="inferred from homology"/>
<feature type="domain" description="Peptidase S8/S53" evidence="8">
    <location>
        <begin position="141"/>
        <end position="509"/>
    </location>
</feature>
<dbReference type="InterPro" id="IPR036852">
    <property type="entry name" value="Peptidase_S8/S53_dom_sf"/>
</dbReference>
<evidence type="ECO:0000256" key="3">
    <source>
        <dbReference type="ARBA" id="ARBA00022729"/>
    </source>
</evidence>
<accession>A0A834GX74</accession>
<evidence type="ECO:0000313" key="11">
    <source>
        <dbReference type="Proteomes" id="UP000626092"/>
    </source>
</evidence>
<dbReference type="PROSITE" id="PS00138">
    <property type="entry name" value="SUBTILASE_SER"/>
    <property type="match status" value="1"/>
</dbReference>
<dbReference type="SUPFAM" id="SSF52743">
    <property type="entry name" value="Subtilisin-like"/>
    <property type="match status" value="1"/>
</dbReference>
<evidence type="ECO:0000256" key="1">
    <source>
        <dbReference type="ARBA" id="ARBA00011073"/>
    </source>
</evidence>
<dbReference type="PRINTS" id="PR00723">
    <property type="entry name" value="SUBTILISIN"/>
</dbReference>
<keyword evidence="4" id="KW-0378">Hydrolase</keyword>
<dbReference type="Pfam" id="PF00082">
    <property type="entry name" value="Peptidase_S8"/>
    <property type="match status" value="1"/>
</dbReference>
<feature type="domain" description="Inhibitor I9" evidence="9">
    <location>
        <begin position="22"/>
        <end position="81"/>
    </location>
</feature>
<evidence type="ECO:0000256" key="6">
    <source>
        <dbReference type="PROSITE-ProRule" id="PRU01240"/>
    </source>
</evidence>
<evidence type="ECO:0000259" key="8">
    <source>
        <dbReference type="Pfam" id="PF00082"/>
    </source>
</evidence>
<dbReference type="InterPro" id="IPR045051">
    <property type="entry name" value="SBT"/>
</dbReference>
<comment type="similarity">
    <text evidence="1 6">Belongs to the peptidase S8 family.</text>
</comment>
<dbReference type="PROSITE" id="PS51892">
    <property type="entry name" value="SUBTILASE"/>
    <property type="match status" value="1"/>
</dbReference>
<dbReference type="InterPro" id="IPR023828">
    <property type="entry name" value="Peptidase_S8_Ser-AS"/>
</dbReference>
<dbReference type="Proteomes" id="UP000626092">
    <property type="component" value="Unassembled WGS sequence"/>
</dbReference>
<keyword evidence="5" id="KW-0720">Serine protease</keyword>
<comment type="caution">
    <text evidence="6">Lacks conserved residue(s) required for the propagation of feature annotation.</text>
</comment>
<dbReference type="InterPro" id="IPR015500">
    <property type="entry name" value="Peptidase_S8_subtilisin-rel"/>
</dbReference>
<name>A0A834GX74_RHOSS</name>
<dbReference type="InterPro" id="IPR037045">
    <property type="entry name" value="S8pro/Inhibitor_I9_sf"/>
</dbReference>
<dbReference type="PANTHER" id="PTHR10795">
    <property type="entry name" value="PROPROTEIN CONVERTASE SUBTILISIN/KEXIN"/>
    <property type="match status" value="1"/>
</dbReference>
<comment type="caution">
    <text evidence="10">The sequence shown here is derived from an EMBL/GenBank/DDBJ whole genome shotgun (WGS) entry which is preliminary data.</text>
</comment>
<evidence type="ECO:0000313" key="10">
    <source>
        <dbReference type="EMBL" id="KAF7141202.1"/>
    </source>
</evidence>
<dbReference type="Gene3D" id="3.30.70.80">
    <property type="entry name" value="Peptidase S8 propeptide/proteinase inhibitor I9"/>
    <property type="match status" value="1"/>
</dbReference>
<dbReference type="EMBL" id="WJXA01000006">
    <property type="protein sequence ID" value="KAF7141202.1"/>
    <property type="molecule type" value="Genomic_DNA"/>
</dbReference>
<evidence type="ECO:0000256" key="2">
    <source>
        <dbReference type="ARBA" id="ARBA00022670"/>
    </source>
</evidence>
<dbReference type="InterPro" id="IPR000209">
    <property type="entry name" value="Peptidase_S8/S53_dom"/>
</dbReference>
<dbReference type="OrthoDB" id="10256524at2759"/>
<dbReference type="GO" id="GO:0004252">
    <property type="term" value="F:serine-type endopeptidase activity"/>
    <property type="evidence" value="ECO:0007669"/>
    <property type="project" value="InterPro"/>
</dbReference>
<keyword evidence="2" id="KW-0645">Protease</keyword>
<organism evidence="10 11">
    <name type="scientific">Rhododendron simsii</name>
    <name type="common">Sims's rhododendron</name>
    <dbReference type="NCBI Taxonomy" id="118357"/>
    <lineage>
        <taxon>Eukaryota</taxon>
        <taxon>Viridiplantae</taxon>
        <taxon>Streptophyta</taxon>
        <taxon>Embryophyta</taxon>
        <taxon>Tracheophyta</taxon>
        <taxon>Spermatophyta</taxon>
        <taxon>Magnoliopsida</taxon>
        <taxon>eudicotyledons</taxon>
        <taxon>Gunneridae</taxon>
        <taxon>Pentapetalae</taxon>
        <taxon>asterids</taxon>
        <taxon>Ericales</taxon>
        <taxon>Ericaceae</taxon>
        <taxon>Ericoideae</taxon>
        <taxon>Rhodoreae</taxon>
        <taxon>Rhododendron</taxon>
    </lineage>
</organism>
<dbReference type="AlphaFoldDB" id="A0A834GX74"/>
<keyword evidence="3 7" id="KW-0732">Signal</keyword>
<dbReference type="CDD" id="cd02120">
    <property type="entry name" value="PA_subtilisin_like"/>
    <property type="match status" value="1"/>
</dbReference>
<dbReference type="PROSITE" id="PS00137">
    <property type="entry name" value="SUBTILASE_HIS"/>
    <property type="match status" value="1"/>
</dbReference>
<dbReference type="InterPro" id="IPR022398">
    <property type="entry name" value="Peptidase_S8_His-AS"/>
</dbReference>
<dbReference type="InterPro" id="IPR010259">
    <property type="entry name" value="S8pro/Inhibitor_I9"/>
</dbReference>
<feature type="signal peptide" evidence="7">
    <location>
        <begin position="1"/>
        <end position="28"/>
    </location>
</feature>
<dbReference type="InterPro" id="IPR034197">
    <property type="entry name" value="Peptidases_S8_3"/>
</dbReference>
<keyword evidence="11" id="KW-1185">Reference proteome</keyword>
<evidence type="ECO:0000256" key="7">
    <source>
        <dbReference type="SAM" id="SignalP"/>
    </source>
</evidence>
<evidence type="ECO:0000256" key="4">
    <source>
        <dbReference type="ARBA" id="ARBA00022801"/>
    </source>
</evidence>
<evidence type="ECO:0000256" key="5">
    <source>
        <dbReference type="ARBA" id="ARBA00022825"/>
    </source>
</evidence>
<evidence type="ECO:0000259" key="9">
    <source>
        <dbReference type="Pfam" id="PF05922"/>
    </source>
</evidence>
<dbReference type="Pfam" id="PF05922">
    <property type="entry name" value="Inhibitor_I9"/>
    <property type="match status" value="1"/>
</dbReference>
<reference evidence="10" key="1">
    <citation type="submission" date="2019-11" db="EMBL/GenBank/DDBJ databases">
        <authorList>
            <person name="Liu Y."/>
            <person name="Hou J."/>
            <person name="Li T.-Q."/>
            <person name="Guan C.-H."/>
            <person name="Wu X."/>
            <person name="Wu H.-Z."/>
            <person name="Ling F."/>
            <person name="Zhang R."/>
            <person name="Shi X.-G."/>
            <person name="Ren J.-P."/>
            <person name="Chen E.-F."/>
            <person name="Sun J.-M."/>
        </authorList>
    </citation>
    <scope>NUCLEOTIDE SEQUENCE</scope>
    <source>
        <strain evidence="10">Adult_tree_wgs_1</strain>
        <tissue evidence="10">Leaves</tissue>
    </source>
</reference>